<dbReference type="Proteomes" id="UP000606786">
    <property type="component" value="Unassembled WGS sequence"/>
</dbReference>
<dbReference type="EMBL" id="CAJHJT010000001">
    <property type="protein sequence ID" value="CAD6993344.1"/>
    <property type="molecule type" value="Genomic_DNA"/>
</dbReference>
<protein>
    <submittedName>
        <fullName evidence="1">(Mediterranean fruit fly) hypothetical protein</fullName>
    </submittedName>
</protein>
<sequence>MQQVVTTKEKSKFTEWTDNLFVQLYWLPLPRYKRPTNNELQKASEFFIYHYVHQSGELSDWRNTLQILLLGLSINHNNLPVYILANEDELKAVDSEIQLPWNDATTTVPEYKNDHSFKKSANKCQAWCYSELIRGNIAVVRLISLYLCSQSVANATNVNCDFRGVTKLFRTHFSTGKSSWPITPLPGKILFKELKVIFNCSEQFAKQLICRVTQRRLQISRVLRKNLRRKLIEIQDAACYRSFEERGAGLWILFERAQNILRVKDETLLNRLSELVELKDSVEALKSITPFDRTQKTWVIANLLQKSAYSNLCINNIENLLMIATCFVIVYNITDKNNEIWTHQIFAFDRLRQEGLLKRAISVGQSLRREVKLNTKPKAQQVVTTKEKSKFTEWTDNLFVQLYWLPLLRYKRPTNNELQKASEFFIYHYVHQSGELSDWRNTLQILLLGLSINHKNRPVYILANEDELKAVDSEIQLPWNDATTTVPEYKNDHSFKKSANKWQAWCYSELIRGNIAVVSNYLGLISLYLCSQSVANATDVNCDFTSIRELLRTHFSTGESSWPITPLPGKILFKEFKVIFNYSEQFAKQLICRVTQRRLQISRVLPMNLQHVVIKIQDAACYRRFEECGTGLWLWFTKAKSILKVKDETLFNRLSKLVELKDSVEALKSITPFDRKQKTWVIANLLQKSAYSNLCINNIENLLMIATCFVIVYNITDKNNEIWTHQIFAFDRLRQEGLLKRAISVGQSLRREVKLNTKPQTNNYIGETQQVVTTKEESKFTEWTDNLFVQLYWLPLPRYKRPTKNELQKASEFFIYHYVHQSGELSDWRNTLHILLLGLSINHNNLPVYILANEDELKAVDSEIQLPWNDATTTLPEYKNDHSFKKSANKWQAWCYSELIRGNIAVVSNYLGLISLYLCSQSVAAATDVSCDFTGIIVLLQTHFSTGESSWPRTPLPGKTLFKAFKVIFNYSEQFAKQLICRVAQRRLQIKQELPMKFESAIIVIQNVAFYKRFEEHGDGMWHWFCRAKGRLNVSGETLLEMLTVAGITPFDLKQQTWPIASLLRNEYYSNLGVKKIENLLAIAIFMVVYYNITDKNNKIWTNRCFEFDRLKQEGLLERAISVGQSLRREVKLNTKPKTNNCIGETHQVVTTKEKSKFSEWTDNLFVQLYWLPLPRYKRPTNNELQKASEFFIYHYVHQSGELSDWRNTLQILLLGLSINHNNLPVYILANEDERKAVDSEIQLPWNDATTTVPEYKNDHSFKKSANKWQAWCYSELIRGNIAVVSNYLGLISLYLCSQSVAAATDVNCDFTSIRELLRTHFSTGESSWPITPLPGKTLFKEFKVIFNYSEQFTKELICRVTQRRLQISRVLPMNLQHELIKIQDAACYRSFEERGAGLWILFERAQNILRVKDETLLNRLSELVELKDSVEALKSITPFHRTQKTWVIANLLQKTAYSNLCINNIENLLMIATCFVIVYNITDKNNEIWTHQIFAFDRLRQDGLLKRAISVGQSLRREVKLNTKPKAQHVVTTKEKSKFTEWTDNLFVQLYWLPLPRYKRPTNNELQKASEFFIYHYVHQSGELSDWRNTLQILLLGLSINHKNRPVYILANEDERKAVDSEIQLPWNDATTTVPECKNDHSFKKSANKWQAWCYSELIRGNIAVVSNYLGLISLYLCSQSVANATDVNCDFTGIIVLLRTHFSTGESSWPITPLPGKTLFKEFKVIFNYSEQFAKQLICRVAQRRLQISRVLPTNLQHELIKIQDAACYRRFEECGTGLWLWFTKAKIILKVKDETLFNRLSKLVELKDSVEALKSITSSDRKQKTWVIANLLQKSAYSNLCINNIENLLMIATCFVIVYNITDKNNEIWTHQIFAFDRLRQEGLLEKAISMGQSLRREVKLNTKPKTNNCIGETQQVVTTKEESKFTEWTDNLFVQLYWLPLPRYKRPTNNELQKASEFFIYHYVHQSGELSDWRNTLQILLLGLSINRKNRPVYILANEDERKAVDSEIQLPWNDATTTVPEYKNDHSFKKSANKWQAWCYSELIRGNIAVVSNYLGLISLYLCSQSVPAARDVSCDFIGIIVLLRTHFSTGKSSWPITPLPGKILFKEFKVIFNYSEQFAKQLICRVAQRRLQIKQELPMKFESAIIVIQNVAFYKRFEERGDSMWHWFCRAKGRLNVSGETLLEMLTVAGITPFDLKQQTWPIASLLRNEYYSNLSVKKIENLLTIAIFMVVYYNITDKNNEIWTHQIFAFDRLRQEGLLERAISVGQSVRHEVKLNTKPKTNNCIGETQQVVTTKEKSNITEWTDNLFVQLYWLPLPRYKRPTNNELQKASEFFIYHYVHQSGELSDWRNTLQILLLGLSINHKNRPVYILANEDERKAVDSEIQLPWNDATTTVPEYKNDHSFKKSANKWQAWCYSELIRGNIAVVSNYLGLISLYLCSQSVAAATDVNCDFTSIRELLRTHFSTGESSWPITPLPGKTLFKEFKVIFNYSEQFTKELICRVTQRRLQISRVLRKNLRRKLIKIQDAACYRSFEERGAGLWILFERAQNILRVKHKTLFNRLTELVELKDSVEALKSITPFVRKQKTWVIANLLQKSAYYNLCINNIENLLMIATCFVIVYNITDKNNEMWTHQIFAFERLRQEGLLERAISVGQSLRREVKLNTKPKTNNCIGETQQVVTTKEKSNITEWTDNLFVQLYWLPLPRYKRPTNNELQKASEFFIYHYVHQSGELSDWRNTLQILLLGLSINHNNLPVYILANEDERKAVDSEIQLPWNDATTTVPEYKNDHSFKKSANKWQAWCYSELIRGNIAVVSNYLGLISLYLCSQSVAAATDVNCDFTSIRELLRTHFSTGESSWPITPLPGKTLFKEFKVIFNYSEQFTKELICRVTQRRLQISRVLPMNLQHELIKIQDAACYRSFEERGAGLWILFERAQNILKVKHKTLFNRLSKLVELKDSVEALKSITSSDRKQKTWVIANLLQKSAYSNLCINNIENLLMIATCFVIVYNITDKNNEIWTHQIFAFDRLRQEGLLERAISVGQSLRREVKLNTKPKTNNCIGETQQVVTTKEKSNITEWTDNLFVQLYWLPLPRYKRPTNNELQKASEFFIYHYVHQSGELSDWRNTLQILLLGLSINHNNLPVYILANEDERKAVDSEIQLPWNDATTTVPEYKNDHSFKKSANKWQAWCYSELIRGNIAVVSNYLGLISLYLCSQSVAAATDVNCDFTSIRELLRTHFSTGESSWPITPLPGKTLFKEFKVIFNYSEQFTKELICRVTQRRLQISRVLPMNLQHELIKIQDAACYRSFEERGAGLWILFERAQTILKVKHKTLFNRLTELVELMDSVEALKSITRFDRKQKTWVIANLLQKSAYSNLCINNIENLLMIATCFVIVYNITDKNNEIWTHQIFAFDRLRQEGLLERAISVGQSLRREVKLNTKPKTNNCVGETQQVVTTKEKSNITEWTDNLFVQLYWLPLPRYKRPTNNELQKASEFFIYHYVHQSGELSDWRNTLHILLLGLSINHNNLPVYILANEDELKAVDSEIQLPWNDATTTLPEYKNDHSFKKSANKWQAWCYSELIRGNIAVVSNYLGLISLYLCSQSVAAATDVSCDFTGIIVLLQTHFSTGESSWPRTPLPGKTLFKAFKVIFNYSEQFAKQLICRVAQRRLQIKQELPMKFESAIIVIQNVAFYKRFEEHGDGMWHWFCRAKGRLNVSGETLLEMLTVAGITPFDLKQQTWPIASLLRNEYYSNLGVKKIENLLAIAIFMVVYYNITDKNNKIWTNRCFEFDRLKQEGLLERAISVGQSLRREVKLNTKPKTNNCIGETHQVVTTKEKSKFSEWTDNLFVQLYWLPLPRYKRPTNNELQKASEFFIYHYVHQSGELSDWRNTLQILLLGLSINHNNLPVYILANEDERKAVDSEIQLPWNDAYTMVPFNNRENRSYNWRYWCYYELSRGNIADVSNYLGRISLFFCRLAVAPANDVRYNFKRVLENLEVRWPIPAWPSEALFQKFSEIFNCNTQFAKELICRLVQRRLQIRQVLPKNLRRELIEIQDAACYRRFEERGAGLWLWFTKAKKILKVGDETLFNRLTKLVELKDSVEALKSITPFDRKQKTWVIANLLQKSAYSNLCINNIENLLMIATCFVIVYNITDKNNEIWTHQIFAFDRLRQEGLLKRAISVGQSLRREVKLNTKPQTNNYIGETQQVVTTKEKSKFSEWTDNLFVQLYWLPLPRYKRPTNNELQKASEFFIYHYVHQSGELSDWRNTLQILLLGLSINHNNLPVYILANEDERKAVDSEIQLPWNDAYTMVPFNNRENRSYNWRYWCYYELSRGNIADVSNYLGRISLFFCRLAVAPANDVRYNFKRVLENLEVRWPIPAWPSEALFQKFSEIFNCNTQFAKELICRLVQRRLQIRQVLPKNLRRELIEIQDAACYRRFEERGAGLWLWFTKAKKILKVGDETLFNRLTKLVELKDSVEALKSITPFDRKQKTWVIANLLQKSAYSNLCINNIENLLMIATCFVIVYNITDKNNEMWTHQIFAFERLRQEGLLERAISVGQSLRREVKLNTKPKTNNCIGETQQVVTTKEKSNITEWTDNLFVQLYWLPLPRYKRPTNNELQKASEFFIYHYVHQSGELSDWRNTLQILLLGLSINHKNRPVYILANEDERKAVDSEIQLPWNDATTTVPECKNDHSFKKSANKWQAWCYSELIRGNIAVVSNYLGLISLYLCSQSVANATDVNCDFTGIIVLLRTHFSTGESSWPITPLPGKTLFKEFKVIFNYSEQFAKQLICRVAQRRLQISRVLPTNLQHELIKIQDAACYRRFEECGTGLWLWFTKAKIILKVKDETLFNRLSKLVELKDSVEALKSITSSDRKQKTWVIANLLQKSAYSNLCINNIENLLMIATCFVIVYNITDKNNEMWTHQIFAFERLRQEGLLERAISVGQSLRREVKLNTKPKTNNCIGETQQVVTTKEKSNITEWTDNLFVQLYWLPLPRYKRPTNNELQKASEFFIYHYVHQSGELSDWRNTLQILLLGLSINHNNLPVYILANEDERKAVDSEIQLPWNDATTTVPEYKNDHSFKKSANKWQAWCYSELIRGNIAVVSNYLGLISLYLCSQSVAAATDVNCDFTSIRELLRTHFSTGESSWPITPLPGKTLFKEFKVIFNYSEQFTKELICRVTQRRLQISRVLRKNLRRKLIKIQDAACYRSFEERGAGLWILFERAQNILRVKHKTLFNRLTELVELKDSVEALKSITPFVRKQKTWVIANLLQKSAYYNLCINNIENLLMIATCFVIVYNITDKNNEMWTHQIFAFERLRQEGLLERAISVGQSLRREVKLNTKPKTNNCIGETQQVVTTKEKSNITEWTDNLFVQLYWLPLPRYKRPTNNELQKASEFFIYHYVHQSGELSDWRNTLQILLLGLSINHNNLPVYILANEDERKAVDSEIQLPWNDATTTVPEYKNDHSFKKSANKWQAWCYSELIRGNIAVVSNYLGLISLYLCSQSVAAATDVNCDFTSIRELLRTHFSTGESSWPITPLPGKTLFKEFKVIFNYSEQFTKELICRVTQRRLQISRVLPMNLQHELIKIQDAACYRSFEERGAGLWILFERAQNILKVKHKTLFNRLSKLVELKDSVEALKSITSSDRKQKTWVIANLLQKSAYSNLCINNIENLLMIATCFVIVYNITDKNNEIWTHQIFAFDRLRQEGLLERAISVGQSLRREVKLNTKPKTNNCIGETQQVVTTKEKSNITEWTDNLFVQLYWLPLPRYKRPTNNELQKASEFFIYHYVHQSGELSDWRNTLQILLLGLSINHNNLPVYILANEDERKAVDSEIQLPWNDATTTVPEYKNDHSFKKSANKWQAWCYSELIRGNIAVVSNYLGLISLYLCSQSVAAATDVSCDFTGIIVLLQTHFSTGESSWPRTPLPGKTLFKAFKVIFNYSEQFAKQLICRVAQRRLQIKQELPMKFESAIIVIQNVAFYKRFEEHGDGMWHWFCRAKGRLNVSGETLLEMLTVAGITPFDLKQQTWPIASLLRNEYYSNLGVKKIENLLAIAIFMVVYYNITDKNNKIWTNRCFEFDRLKQEGLLERAISVGQSLRREVKLNTKPKTNNCIGETHQVVTTKEKSKFSEWTDNLFVQLYWLPLPRYKRPTNNELQKASEFFIYHYVHQSGELSDWRNTLQILLLGLSINHNNLPVYILANEDERKAVDSEIQLPWNDAYTMVPFNNRENRSYNWRYWCYYELSRGNIADVSNYLGRISLFFCRLAVAPANDVRYNFKRVLENLEVRWPIPAWPSEALFQKFSEIFNCNTQFAKELICRLVQRRLQIRQVLPKNLRRELIEIQDAACYRRFEERGAGLWLWFTKAKKILKVGDETLFNRLTKLVELKDSVEALKSITPFDRKQKTWVIANLLQKSAYSNLCINNIENLLMIATCFVIVYNITDKNNEMWTHQIFSFDRLRQEGLLERAISVGQSLRREVKLNTKPKTNNCTRETQQVVTTKEKSKFTEWTDNLFVQLYWLPLPRYKRPTNNELQKASEFFIYHYVHQSGELSDWRNTLQILLLGLSINHNNLPVYILANEDERKAVDSEIQLPWNDATTTVPEYKNDHSFKKSANKWQAWCYSELIRGNIAVVSNYLGLISLYLCSQSVAAATDVNCDFRGVTKLLRTHFSTGESSWPITPLPGKTLFKEFKVIFNYSEQFTKELICRVTQRRLQISRVLPMNLQHELIKIQDAACYRRFAECGTGLWLWFTKAKKILKVKDETLFNRLTKLVELKDSVEALKSITPFDRKQKTWVIANLLQKSAYSNLCINNIENLLMIATCFVIVYNITDKNNEMWTHQIFAFDRLRQEGLLERAISVGQSLRCSGKLNTTSKVNTSSGKMMDARKVKKSNILEWSVGEIVIKMKKTIGSDLSLRCAANKNISYGEEKNSNCLYWSDDDEFDRLDWEQLQRKSACQLLGRAANGNTKSKTNISCGEMKQTVKTKKIQIV</sequence>
<comment type="caution">
    <text evidence="1">The sequence shown here is derived from an EMBL/GenBank/DDBJ whole genome shotgun (WGS) entry which is preliminary data.</text>
</comment>
<organism evidence="1 2">
    <name type="scientific">Ceratitis capitata</name>
    <name type="common">Mediterranean fruit fly</name>
    <name type="synonym">Tephritis capitata</name>
    <dbReference type="NCBI Taxonomy" id="7213"/>
    <lineage>
        <taxon>Eukaryota</taxon>
        <taxon>Metazoa</taxon>
        <taxon>Ecdysozoa</taxon>
        <taxon>Arthropoda</taxon>
        <taxon>Hexapoda</taxon>
        <taxon>Insecta</taxon>
        <taxon>Pterygota</taxon>
        <taxon>Neoptera</taxon>
        <taxon>Endopterygota</taxon>
        <taxon>Diptera</taxon>
        <taxon>Brachycera</taxon>
        <taxon>Muscomorpha</taxon>
        <taxon>Tephritoidea</taxon>
        <taxon>Tephritidae</taxon>
        <taxon>Ceratitis</taxon>
        <taxon>Ceratitis</taxon>
    </lineage>
</organism>
<proteinExistence type="predicted"/>
<keyword evidence="2" id="KW-1185">Reference proteome</keyword>
<gene>
    <name evidence="1" type="ORF">CCAP1982_LOCUS2162</name>
</gene>
<evidence type="ECO:0000313" key="2">
    <source>
        <dbReference type="Proteomes" id="UP000606786"/>
    </source>
</evidence>
<evidence type="ECO:0000313" key="1">
    <source>
        <dbReference type="EMBL" id="CAD6993344.1"/>
    </source>
</evidence>
<reference evidence="1" key="1">
    <citation type="submission" date="2020-11" db="EMBL/GenBank/DDBJ databases">
        <authorList>
            <person name="Whitehead M."/>
        </authorList>
    </citation>
    <scope>NUCLEOTIDE SEQUENCE</scope>
    <source>
        <strain evidence="1">EGII</strain>
    </source>
</reference>
<name>A0A811U2U5_CERCA</name>
<accession>A0A811U2U5</accession>